<dbReference type="EMBL" id="AABL01000743">
    <property type="protein sequence ID" value="EAA22175.1"/>
    <property type="molecule type" value="Genomic_DNA"/>
</dbReference>
<dbReference type="InParanoid" id="Q7RL52"/>
<protein>
    <recommendedName>
        <fullName evidence="4">Fam-a protein</fullName>
    </recommendedName>
</protein>
<dbReference type="InterPro" id="IPR006486">
    <property type="entry name" value="PYST_A"/>
</dbReference>
<evidence type="ECO:0000313" key="2">
    <source>
        <dbReference type="EMBL" id="EAA22175.1"/>
    </source>
</evidence>
<comment type="caution">
    <text evidence="2">The sequence shown here is derived from an EMBL/GenBank/DDBJ whole genome shotgun (WGS) entry which is preliminary data.</text>
</comment>
<proteinExistence type="predicted"/>
<evidence type="ECO:0008006" key="4">
    <source>
        <dbReference type="Google" id="ProtNLM"/>
    </source>
</evidence>
<dbReference type="SUPFAM" id="SSF55961">
    <property type="entry name" value="Bet v1-like"/>
    <property type="match status" value="1"/>
</dbReference>
<name>Q7RL52_PLAYO</name>
<accession>Q7RL52</accession>
<organism evidence="2 3">
    <name type="scientific">Plasmodium yoelii yoelii</name>
    <dbReference type="NCBI Taxonomy" id="73239"/>
    <lineage>
        <taxon>Eukaryota</taxon>
        <taxon>Sar</taxon>
        <taxon>Alveolata</taxon>
        <taxon>Apicomplexa</taxon>
        <taxon>Aconoidasida</taxon>
        <taxon>Haemosporida</taxon>
        <taxon>Plasmodiidae</taxon>
        <taxon>Plasmodium</taxon>
        <taxon>Plasmodium (Vinckeia)</taxon>
    </lineage>
</organism>
<evidence type="ECO:0000256" key="1">
    <source>
        <dbReference type="SAM" id="SignalP"/>
    </source>
</evidence>
<sequence>MNKGYIKIALAFLSLAGYIQNIAFATEHAADVASETNPAPQKILSEEFGDLACEDINEIDVAIDHANESSILLLKLSETGTDDYSTYSKENESKNIYFKKIGNMDIGRFHLTIPSASKYSDVVENIWDFNHTKKYDYKFIKGNLARVYSKYLIIFEKLNIDPNYSPLIKKYVLAAKVIHSNDTTVIVCPSRPLNYLGKFDDEPNMKEILENTQPIQTDIDAEEALIKLGTNIAGFVIKKRDDNVQVTYINAIYDSGNSTEYADDKRDRNRAYVNILRLNINIKNSNLSFTYFNNLFPIYI</sequence>
<keyword evidence="1" id="KW-0732">Signal</keyword>
<dbReference type="NCBIfam" id="TIGR01599">
    <property type="entry name" value="PYST-A"/>
    <property type="match status" value="1"/>
</dbReference>
<dbReference type="PaxDb" id="73239-Q7RL52"/>
<dbReference type="KEGG" id="pyo:PY17X_0601700"/>
<reference evidence="2 3" key="1">
    <citation type="journal article" date="2002" name="Nature">
        <title>Genome sequence and comparative analysis of the model rodent malaria parasite Plasmodium yoelii yoelii.</title>
        <authorList>
            <person name="Carlton J.M."/>
            <person name="Angiuoli S.V."/>
            <person name="Suh B.B."/>
            <person name="Kooij T.W."/>
            <person name="Pertea M."/>
            <person name="Silva J.C."/>
            <person name="Ermolaeva M.D."/>
            <person name="Allen J.E."/>
            <person name="Selengut J.D."/>
            <person name="Koo H.L."/>
            <person name="Peterson J.D."/>
            <person name="Pop M."/>
            <person name="Kosack D.S."/>
            <person name="Shumway M.F."/>
            <person name="Bidwell S.L."/>
            <person name="Shallom S.J."/>
            <person name="van Aken S.E."/>
            <person name="Riedmuller S.B."/>
            <person name="Feldblyum T.V."/>
            <person name="Cho J.K."/>
            <person name="Quackenbush J."/>
            <person name="Sedegah M."/>
            <person name="Shoaibi A."/>
            <person name="Cummings L.M."/>
            <person name="Florens L."/>
            <person name="Yates J.R."/>
            <person name="Raine J.D."/>
            <person name="Sinden R.E."/>
            <person name="Harris M.A."/>
            <person name="Cunningham D.A."/>
            <person name="Preiser P.R."/>
            <person name="Bergman L.W."/>
            <person name="Vaidya A.B."/>
            <person name="van Lin L.H."/>
            <person name="Janse C.J."/>
            <person name="Waters A.P."/>
            <person name="Smith H.O."/>
            <person name="White O.R."/>
            <person name="Salzberg S.L."/>
            <person name="Venter J.C."/>
            <person name="Fraser C.M."/>
            <person name="Hoffman S.L."/>
            <person name="Gardner M.J."/>
            <person name="Carucci D.J."/>
        </authorList>
    </citation>
    <scope>NUCLEOTIDE SEQUENCE [LARGE SCALE GENOMIC DNA]</scope>
    <source>
        <strain evidence="2 3">17XNL</strain>
    </source>
</reference>
<gene>
    <name evidence="2" type="ORF">PY02694</name>
</gene>
<dbReference type="AlphaFoldDB" id="Q7RL52"/>
<dbReference type="Proteomes" id="UP000008553">
    <property type="component" value="Unassembled WGS sequence"/>
</dbReference>
<evidence type="ECO:0000313" key="3">
    <source>
        <dbReference type="Proteomes" id="UP000008553"/>
    </source>
</evidence>
<keyword evidence="3" id="KW-1185">Reference proteome</keyword>
<feature type="chain" id="PRO_5004292220" description="Fam-a protein" evidence="1">
    <location>
        <begin position="26"/>
        <end position="300"/>
    </location>
</feature>
<feature type="signal peptide" evidence="1">
    <location>
        <begin position="1"/>
        <end position="25"/>
    </location>
</feature>